<feature type="domain" description="PPIase cyclophilin-type" evidence="2">
    <location>
        <begin position="29"/>
        <end position="209"/>
    </location>
</feature>
<feature type="region of interest" description="Disordered" evidence="1">
    <location>
        <begin position="224"/>
        <end position="286"/>
    </location>
</feature>
<name>A0A836IX76_9TRYP</name>
<organism evidence="3 4">
    <name type="scientific">Porcisia hertigi</name>
    <dbReference type="NCBI Taxonomy" id="2761500"/>
    <lineage>
        <taxon>Eukaryota</taxon>
        <taxon>Discoba</taxon>
        <taxon>Euglenozoa</taxon>
        <taxon>Kinetoplastea</taxon>
        <taxon>Metakinetoplastina</taxon>
        <taxon>Trypanosomatida</taxon>
        <taxon>Trypanosomatidae</taxon>
        <taxon>Leishmaniinae</taxon>
        <taxon>Porcisia</taxon>
    </lineage>
</organism>
<evidence type="ECO:0000259" key="2">
    <source>
        <dbReference type="PROSITE" id="PS50072"/>
    </source>
</evidence>
<feature type="compositionally biased region" description="Basic residues" evidence="1">
    <location>
        <begin position="380"/>
        <end position="389"/>
    </location>
</feature>
<evidence type="ECO:0000256" key="1">
    <source>
        <dbReference type="SAM" id="MobiDB-lite"/>
    </source>
</evidence>
<dbReference type="EMBL" id="JAFJZO010000020">
    <property type="protein sequence ID" value="KAG5506458.1"/>
    <property type="molecule type" value="Genomic_DNA"/>
</dbReference>
<proteinExistence type="predicted"/>
<feature type="region of interest" description="Disordered" evidence="1">
    <location>
        <begin position="377"/>
        <end position="436"/>
    </location>
</feature>
<dbReference type="InterPro" id="IPR002130">
    <property type="entry name" value="Cyclophilin-type_PPIase_dom"/>
</dbReference>
<dbReference type="GeneID" id="94291991"/>
<dbReference type="GO" id="GO:0003755">
    <property type="term" value="F:peptidyl-prolyl cis-trans isomerase activity"/>
    <property type="evidence" value="ECO:0007669"/>
    <property type="project" value="InterPro"/>
</dbReference>
<dbReference type="AlphaFoldDB" id="A0A836IX76"/>
<dbReference type="InterPro" id="IPR029000">
    <property type="entry name" value="Cyclophilin-like_dom_sf"/>
</dbReference>
<dbReference type="OrthoDB" id="248132at2759"/>
<evidence type="ECO:0000313" key="3">
    <source>
        <dbReference type="EMBL" id="KAG5506458.1"/>
    </source>
</evidence>
<gene>
    <name evidence="3" type="ORF">JKF63_05961</name>
</gene>
<dbReference type="PROSITE" id="PS50072">
    <property type="entry name" value="CSA_PPIASE_2"/>
    <property type="match status" value="1"/>
</dbReference>
<evidence type="ECO:0000313" key="4">
    <source>
        <dbReference type="Proteomes" id="UP000674318"/>
    </source>
</evidence>
<feature type="compositionally biased region" description="Basic residues" evidence="1">
    <location>
        <begin position="426"/>
        <end position="436"/>
    </location>
</feature>
<feature type="compositionally biased region" description="Polar residues" evidence="1">
    <location>
        <begin position="402"/>
        <end position="411"/>
    </location>
</feature>
<keyword evidence="4" id="KW-1185">Reference proteome</keyword>
<comment type="caution">
    <text evidence="3">The sequence shown here is derived from an EMBL/GenBank/DDBJ whole genome shotgun (WGS) entry which is preliminary data.</text>
</comment>
<accession>A0A836IX76</accession>
<dbReference type="SUPFAM" id="SSF50891">
    <property type="entry name" value="Cyclophilin-like"/>
    <property type="match status" value="1"/>
</dbReference>
<reference evidence="3 4" key="1">
    <citation type="submission" date="2021-02" db="EMBL/GenBank/DDBJ databases">
        <title>Porcisia hertigi Genome sequencing and assembly.</title>
        <authorList>
            <person name="Almutairi H."/>
            <person name="Gatherer D."/>
        </authorList>
    </citation>
    <scope>NUCLEOTIDE SEQUENCE [LARGE SCALE GENOMIC DNA]</scope>
    <source>
        <strain evidence="3 4">C119</strain>
    </source>
</reference>
<dbReference type="Proteomes" id="UP000674318">
    <property type="component" value="Unassembled WGS sequence"/>
</dbReference>
<sequence length="436" mass="46500">MQFELSFIFPHALKELPVSFFIPLAAQRPRTVANLFFMCTGQLPLPAELLSALHLTAAEVAYATPDDAKTAGLLPLSDSAVIRIDKSAVMEIGSSTTKSIFGDFLPDEVVTLPADTAARGQSIAATMSSLKAGTLLYSNLGMPNTQASRYYILLESVTTPEQRDEFAGFAPLGMITSGLAELRKAAAQTAVQPRTLVPKKKVIVSGCRMQFDYAQLTSSSAVNASASPLGGPGNDTSHGAGKQRFTEPHKHVAGRVRRREEDGDEEKQVGACSALDNDGDTTSPGDALSHSTGFFNMSARFPKAVTAAVAASGGSPSLKRRRAEAYMLGNDGLPTLRTTAIVPGEQTDSNGAAVPFEFFRAQQDAFANDIVRIKDAQRQHSNRKARKSKARDIFASGRVNGRHSTSPQHSRSGGARATGPSAPSKIRAKKTMAKRY</sequence>
<dbReference type="KEGG" id="phet:94291991"/>
<protein>
    <recommendedName>
        <fullName evidence="2">PPIase cyclophilin-type domain-containing protein</fullName>
    </recommendedName>
</protein>
<dbReference type="RefSeq" id="XP_067757620.1">
    <property type="nucleotide sequence ID" value="XM_067901914.1"/>
</dbReference>